<evidence type="ECO:0000313" key="3">
    <source>
        <dbReference type="Proteomes" id="UP001152747"/>
    </source>
</evidence>
<organism evidence="2 3">
    <name type="scientific">Caenorhabditis angaria</name>
    <dbReference type="NCBI Taxonomy" id="860376"/>
    <lineage>
        <taxon>Eukaryota</taxon>
        <taxon>Metazoa</taxon>
        <taxon>Ecdysozoa</taxon>
        <taxon>Nematoda</taxon>
        <taxon>Chromadorea</taxon>
        <taxon>Rhabditida</taxon>
        <taxon>Rhabditina</taxon>
        <taxon>Rhabditomorpha</taxon>
        <taxon>Rhabditoidea</taxon>
        <taxon>Rhabditidae</taxon>
        <taxon>Peloderinae</taxon>
        <taxon>Caenorhabditis</taxon>
    </lineage>
</organism>
<dbReference type="Pfam" id="PF00646">
    <property type="entry name" value="F-box"/>
    <property type="match status" value="1"/>
</dbReference>
<evidence type="ECO:0000259" key="1">
    <source>
        <dbReference type="Pfam" id="PF00646"/>
    </source>
</evidence>
<dbReference type="Proteomes" id="UP001152747">
    <property type="component" value="Unassembled WGS sequence"/>
</dbReference>
<sequence>MDVPTEKETFSIIKSLPPELAIMVVDRMGPIERGKFSQCSKLCNDLVKDVKKKTTSLDFRDNRTYATIHVSSQNKKTFYKYYYTFEKVGEENFKICWKSDGKEDWRVKLADDVDLYKVGCQLFRSLIQKYQRSIESLTLCITRDQNFDFDFGFEKLTHLKYLTLSGNFDVGKIMTKLPNPLYYLFIFVDESISIDFDQVFNTRNRLRIPRHPINNEQLLKIRAKYLDVSIGSLSEENIADFVKSYQNDTMNHNALNYCWLINGQFDLRKLWRLLGSEEENYQKMLPIRHLTKRKCALLNFDNVILTWRNPMG</sequence>
<name>A0A9P1ITX5_9PELO</name>
<dbReference type="InterPro" id="IPR001810">
    <property type="entry name" value="F-box_dom"/>
</dbReference>
<keyword evidence="3" id="KW-1185">Reference proteome</keyword>
<dbReference type="AlphaFoldDB" id="A0A9P1ITX5"/>
<feature type="domain" description="F-box" evidence="1">
    <location>
        <begin position="14"/>
        <end position="53"/>
    </location>
</feature>
<evidence type="ECO:0000313" key="2">
    <source>
        <dbReference type="EMBL" id="CAI5450691.1"/>
    </source>
</evidence>
<dbReference type="EMBL" id="CANHGI010000005">
    <property type="protein sequence ID" value="CAI5450691.1"/>
    <property type="molecule type" value="Genomic_DNA"/>
</dbReference>
<gene>
    <name evidence="2" type="ORF">CAMP_LOCUS13328</name>
</gene>
<proteinExistence type="predicted"/>
<reference evidence="2" key="1">
    <citation type="submission" date="2022-11" db="EMBL/GenBank/DDBJ databases">
        <authorList>
            <person name="Kikuchi T."/>
        </authorList>
    </citation>
    <scope>NUCLEOTIDE SEQUENCE</scope>
    <source>
        <strain evidence="2">PS1010</strain>
    </source>
</reference>
<accession>A0A9P1ITX5</accession>
<comment type="caution">
    <text evidence="2">The sequence shown here is derived from an EMBL/GenBank/DDBJ whole genome shotgun (WGS) entry which is preliminary data.</text>
</comment>
<protein>
    <recommendedName>
        <fullName evidence="1">F-box domain-containing protein</fullName>
    </recommendedName>
</protein>